<dbReference type="OrthoDB" id="7477590at2759"/>
<feature type="signal peptide" evidence="2">
    <location>
        <begin position="1"/>
        <end position="17"/>
    </location>
</feature>
<organism evidence="3 4">
    <name type="scientific">Diatraea saccharalis</name>
    <name type="common">sugarcane borer</name>
    <dbReference type="NCBI Taxonomy" id="40085"/>
    <lineage>
        <taxon>Eukaryota</taxon>
        <taxon>Metazoa</taxon>
        <taxon>Ecdysozoa</taxon>
        <taxon>Arthropoda</taxon>
        <taxon>Hexapoda</taxon>
        <taxon>Insecta</taxon>
        <taxon>Pterygota</taxon>
        <taxon>Neoptera</taxon>
        <taxon>Endopterygota</taxon>
        <taxon>Lepidoptera</taxon>
        <taxon>Glossata</taxon>
        <taxon>Ditrysia</taxon>
        <taxon>Pyraloidea</taxon>
        <taxon>Crambidae</taxon>
        <taxon>Crambinae</taxon>
        <taxon>Diatraea</taxon>
    </lineage>
</organism>
<proteinExistence type="predicted"/>
<keyword evidence="1" id="KW-1133">Transmembrane helix</keyword>
<keyword evidence="2" id="KW-0732">Signal</keyword>
<feature type="chain" id="PRO_5040293016" evidence="2">
    <location>
        <begin position="18"/>
        <end position="308"/>
    </location>
</feature>
<name>A0A9N9R8W2_9NEOP</name>
<gene>
    <name evidence="3" type="ORF">DIATSA_LOCUS9445</name>
</gene>
<keyword evidence="1" id="KW-0812">Transmembrane</keyword>
<sequence>MMFYCGLLVLFLSSVRTGSLNDKGLANSKQFDGSVTYSYWPSIHNGARMMKIRKREAEQVGQNEGGGAKIDSTASYRASTAPHFAPNGGLQLHLLQANSSLPTNNMTVVSSDTKTPIMNDIQVPSKGSPANNETNTSTVLPTLNTTKINVTQTESLDKVDLSGPGVVKRGAIVFGGFALLAVAYFIFYRRKSNKNNPNNTHNAIDANQFRYGVLQSEDRRDNMELSHVPIMGAMESDDDEDDDLEIFDLEQRKKSLSYVNLQLHDDEIVNGLKEVSGENERDNLLLDIEDSNSDALINWSNNGNKSIL</sequence>
<protein>
    <submittedName>
        <fullName evidence="3">Uncharacterized protein</fullName>
    </submittedName>
</protein>
<reference evidence="3" key="2">
    <citation type="submission" date="2022-10" db="EMBL/GenBank/DDBJ databases">
        <authorList>
            <consortium name="ENA_rothamsted_submissions"/>
            <consortium name="culmorum"/>
            <person name="King R."/>
        </authorList>
    </citation>
    <scope>NUCLEOTIDE SEQUENCE</scope>
</reference>
<dbReference type="EMBL" id="OU893335">
    <property type="protein sequence ID" value="CAG9791860.1"/>
    <property type="molecule type" value="Genomic_DNA"/>
</dbReference>
<keyword evidence="1" id="KW-0472">Membrane</keyword>
<keyword evidence="4" id="KW-1185">Reference proteome</keyword>
<accession>A0A9N9R8W2</accession>
<evidence type="ECO:0000313" key="4">
    <source>
        <dbReference type="Proteomes" id="UP001153714"/>
    </source>
</evidence>
<evidence type="ECO:0000256" key="1">
    <source>
        <dbReference type="SAM" id="Phobius"/>
    </source>
</evidence>
<dbReference type="AlphaFoldDB" id="A0A9N9R8W2"/>
<evidence type="ECO:0000256" key="2">
    <source>
        <dbReference type="SAM" id="SignalP"/>
    </source>
</evidence>
<reference evidence="3" key="1">
    <citation type="submission" date="2021-12" db="EMBL/GenBank/DDBJ databases">
        <authorList>
            <person name="King R."/>
        </authorList>
    </citation>
    <scope>NUCLEOTIDE SEQUENCE</scope>
</reference>
<feature type="transmembrane region" description="Helical" evidence="1">
    <location>
        <begin position="170"/>
        <end position="188"/>
    </location>
</feature>
<dbReference type="Proteomes" id="UP001153714">
    <property type="component" value="Chromosome 4"/>
</dbReference>
<evidence type="ECO:0000313" key="3">
    <source>
        <dbReference type="EMBL" id="CAG9791860.1"/>
    </source>
</evidence>